<dbReference type="GO" id="GO:0005737">
    <property type="term" value="C:cytoplasm"/>
    <property type="evidence" value="ECO:0007669"/>
    <property type="project" value="TreeGrafter"/>
</dbReference>
<feature type="domain" description="Dynamin-type G" evidence="4">
    <location>
        <begin position="173"/>
        <end position="424"/>
    </location>
</feature>
<dbReference type="GO" id="GO:0003924">
    <property type="term" value="F:GTPase activity"/>
    <property type="evidence" value="ECO:0007669"/>
    <property type="project" value="InterPro"/>
</dbReference>
<dbReference type="InterPro" id="IPR001401">
    <property type="entry name" value="Dynamin_GTPase"/>
</dbReference>
<evidence type="ECO:0000259" key="3">
    <source>
        <dbReference type="PROSITE" id="PS51388"/>
    </source>
</evidence>
<dbReference type="Gene3D" id="1.20.120.1240">
    <property type="entry name" value="Dynamin, middle domain"/>
    <property type="match status" value="2"/>
</dbReference>
<dbReference type="CDD" id="cd08771">
    <property type="entry name" value="DLP_1"/>
    <property type="match status" value="1"/>
</dbReference>
<evidence type="ECO:0000256" key="2">
    <source>
        <dbReference type="ARBA" id="ARBA00023134"/>
    </source>
</evidence>
<evidence type="ECO:0000259" key="4">
    <source>
        <dbReference type="PROSITE" id="PS51718"/>
    </source>
</evidence>
<dbReference type="InterPro" id="IPR027417">
    <property type="entry name" value="P-loop_NTPase"/>
</dbReference>
<proteinExistence type="predicted"/>
<evidence type="ECO:0000256" key="1">
    <source>
        <dbReference type="ARBA" id="ARBA00022741"/>
    </source>
</evidence>
<evidence type="ECO:0008006" key="8">
    <source>
        <dbReference type="Google" id="ProtNLM"/>
    </source>
</evidence>
<evidence type="ECO:0000313" key="7">
    <source>
        <dbReference type="Proteomes" id="UP000677228"/>
    </source>
</evidence>
<evidence type="ECO:0000313" key="6">
    <source>
        <dbReference type="EMBL" id="CAF4019218.1"/>
    </source>
</evidence>
<keyword evidence="2" id="KW-0342">GTP-binding</keyword>
<name>A0A8S2EQL4_9BILA</name>
<dbReference type="AlphaFoldDB" id="A0A8S2EQL4"/>
<dbReference type="PANTHER" id="PTHR11566:SF173">
    <property type="entry name" value="DYNAMIN-RELATED PROTEIN 4C"/>
    <property type="match status" value="1"/>
</dbReference>
<dbReference type="Pfam" id="PF01031">
    <property type="entry name" value="Dynamin_M"/>
    <property type="match status" value="1"/>
</dbReference>
<dbReference type="InterPro" id="IPR045063">
    <property type="entry name" value="Dynamin_N"/>
</dbReference>
<dbReference type="InterPro" id="IPR030381">
    <property type="entry name" value="G_DYNAMIN_dom"/>
</dbReference>
<dbReference type="GO" id="GO:0005525">
    <property type="term" value="F:GTP binding"/>
    <property type="evidence" value="ECO:0007669"/>
    <property type="project" value="InterPro"/>
</dbReference>
<reference evidence="5" key="1">
    <citation type="submission" date="2021-02" db="EMBL/GenBank/DDBJ databases">
        <authorList>
            <person name="Nowell W R."/>
        </authorList>
    </citation>
    <scope>NUCLEOTIDE SEQUENCE</scope>
</reference>
<dbReference type="GO" id="GO:0008017">
    <property type="term" value="F:microtubule binding"/>
    <property type="evidence" value="ECO:0007669"/>
    <property type="project" value="TreeGrafter"/>
</dbReference>
<dbReference type="PROSITE" id="PS51718">
    <property type="entry name" value="G_DYNAMIN_2"/>
    <property type="match status" value="1"/>
</dbReference>
<dbReference type="InterPro" id="IPR003130">
    <property type="entry name" value="GED"/>
</dbReference>
<gene>
    <name evidence="5" type="ORF">OVA965_LOCUS24412</name>
    <name evidence="6" type="ORF">TMI583_LOCUS25133</name>
</gene>
<dbReference type="Pfam" id="PF02212">
    <property type="entry name" value="GED"/>
    <property type="match status" value="1"/>
</dbReference>
<dbReference type="Proteomes" id="UP000682733">
    <property type="component" value="Unassembled WGS sequence"/>
</dbReference>
<dbReference type="InterPro" id="IPR000375">
    <property type="entry name" value="Dynamin_stalk"/>
</dbReference>
<dbReference type="GO" id="GO:0016020">
    <property type="term" value="C:membrane"/>
    <property type="evidence" value="ECO:0007669"/>
    <property type="project" value="TreeGrafter"/>
</dbReference>
<dbReference type="EMBL" id="CAJNOK010014698">
    <property type="protein sequence ID" value="CAF1210202.1"/>
    <property type="molecule type" value="Genomic_DNA"/>
</dbReference>
<comment type="caution">
    <text evidence="5">The sequence shown here is derived from an EMBL/GenBank/DDBJ whole genome shotgun (WGS) entry which is preliminary data.</text>
</comment>
<accession>A0A8S2EQL4</accession>
<dbReference type="PRINTS" id="PR00195">
    <property type="entry name" value="DYNAMIN"/>
</dbReference>
<dbReference type="Pfam" id="PF00350">
    <property type="entry name" value="Dynamin_N"/>
    <property type="match status" value="1"/>
</dbReference>
<dbReference type="Gene3D" id="3.40.50.300">
    <property type="entry name" value="P-loop containing nucleotide triphosphate hydrolases"/>
    <property type="match status" value="2"/>
</dbReference>
<dbReference type="EMBL" id="CAJOBA010036233">
    <property type="protein sequence ID" value="CAF4019218.1"/>
    <property type="molecule type" value="Genomic_DNA"/>
</dbReference>
<dbReference type="PANTHER" id="PTHR11566">
    <property type="entry name" value="DYNAMIN"/>
    <property type="match status" value="1"/>
</dbReference>
<dbReference type="Proteomes" id="UP000677228">
    <property type="component" value="Unassembled WGS sequence"/>
</dbReference>
<dbReference type="GO" id="GO:0005874">
    <property type="term" value="C:microtubule"/>
    <property type="evidence" value="ECO:0007669"/>
    <property type="project" value="TreeGrafter"/>
</dbReference>
<feature type="domain" description="GED" evidence="3">
    <location>
        <begin position="725"/>
        <end position="811"/>
    </location>
</feature>
<protein>
    <recommendedName>
        <fullName evidence="8">Dynamin GTPase</fullName>
    </recommendedName>
</protein>
<sequence>MDRIDRTNVTAKILPCKIISVQISSNETNMYRLCAKTCILSALYQIQDFSDLTKYNFNDLRTVDLSTLPTKTFVQACREYMCISCGVYMVAAACHHKGQCAAKHCPYKVKNTNVGYVSTTDVIQELMLLKNENLEEDLMFLFDAAAAEFSNSDYSRRLLTAIDAMRQILHTEKIKLPEIVVVGDQSVGKSSVLEALSGIQLPRASNICTRCPLELRLKRLQDTSKEEFATIECFGNNETKTITNFDDIQEEVIEMTKTLAGDGCDVSITRNPLPGQSENIHDQIVHLITKYIQPETAIVLHVIPASEDFTRSESMKLSKAYDPNGERQLIAVSKIDQCDEAIGEKLQGIGPGAMALRLGCVAVLNRNLKELKENISFDEMKNREKIFFKTKSLFDDIPEDFKGSEQLVKKLVNIQQQRIRSTFPKIIEEIKQQIKAKKAELKLLPTALTSEIDCWTKYNELISLYRDSIHSKVNGKYDYHTAMNGSDDSSQTTSTDERIAYHMKKFQKKCREKIFSCFSNFFTENYSQYVMKLIEESSGIGLDNFISFELFVHLYDGEHHKLEKPCIDLIEIVKEYLEQVLLLLFDKIFSNTTYPRLIQHLPDAIKTQIDLGELKTFSPTGLLEDNLDKIVHSYSIPICSCSIILAEEECLKRVTELLEMEQRPFTLNERYLEIINKIQLAHNEHKEKANKNNTPSVKTEIRTALTVPFEFDGLRIELLAEKETANYLQIALHSYCKIVQQRVIDNVSMICYYQFITKCAMTLDKKLLTMFTSSELFGLMMEPVAQMQKRKVLTASIDVFEKALKLGQQHV</sequence>
<dbReference type="PROSITE" id="PS51388">
    <property type="entry name" value="GED"/>
    <property type="match status" value="1"/>
</dbReference>
<organism evidence="5 7">
    <name type="scientific">Didymodactylos carnosus</name>
    <dbReference type="NCBI Taxonomy" id="1234261"/>
    <lineage>
        <taxon>Eukaryota</taxon>
        <taxon>Metazoa</taxon>
        <taxon>Spiralia</taxon>
        <taxon>Gnathifera</taxon>
        <taxon>Rotifera</taxon>
        <taxon>Eurotatoria</taxon>
        <taxon>Bdelloidea</taxon>
        <taxon>Philodinida</taxon>
        <taxon>Philodinidae</taxon>
        <taxon>Didymodactylos</taxon>
    </lineage>
</organism>
<dbReference type="InterPro" id="IPR022812">
    <property type="entry name" value="Dynamin"/>
</dbReference>
<dbReference type="InterPro" id="IPR020850">
    <property type="entry name" value="GED_dom"/>
</dbReference>
<dbReference type="SUPFAM" id="SSF52540">
    <property type="entry name" value="P-loop containing nucleoside triphosphate hydrolases"/>
    <property type="match status" value="1"/>
</dbReference>
<dbReference type="SMART" id="SM00053">
    <property type="entry name" value="DYNc"/>
    <property type="match status" value="1"/>
</dbReference>
<evidence type="ECO:0000313" key="5">
    <source>
        <dbReference type="EMBL" id="CAF1210202.1"/>
    </source>
</evidence>
<keyword evidence="1" id="KW-0547">Nucleotide-binding</keyword>